<dbReference type="RefSeq" id="WP_342310550.1">
    <property type="nucleotide sequence ID" value="NZ_CP150850.1"/>
</dbReference>
<dbReference type="SUPFAM" id="SSF53098">
    <property type="entry name" value="Ribonuclease H-like"/>
    <property type="match status" value="1"/>
</dbReference>
<dbReference type="EMBL" id="CP150850">
    <property type="protein sequence ID" value="WZW56694.1"/>
    <property type="molecule type" value="Genomic_DNA"/>
</dbReference>
<protein>
    <recommendedName>
        <fullName evidence="3">Integrase catalytic domain-containing protein</fullName>
    </recommendedName>
</protein>
<dbReference type="Gene3D" id="3.30.420.10">
    <property type="entry name" value="Ribonuclease H-like superfamily/Ribonuclease H"/>
    <property type="match status" value="1"/>
</dbReference>
<reference evidence="1 2" key="1">
    <citation type="submission" date="2024-04" db="EMBL/GenBank/DDBJ databases">
        <title>Biological Control Activity of Plant Growth Promoting Rhizobacteria Burkholderia pyrrocinia BX1 against Tobacco black shank Introduction Tobacco black shank (TBS) caused by the oomycete Phytophthora. nicotianae (P. nicotianae) has become a destructive soil.</title>
        <authorList>
            <person name="Liu X."/>
            <person name="Shu C."/>
        </authorList>
    </citation>
    <scope>NUCLEOTIDE SEQUENCE [LARGE SCALE GENOMIC DNA]</scope>
    <source>
        <strain evidence="1 2">BX1</strain>
    </source>
</reference>
<sequence>MLLVLRTMLEQFPFRILGFHSDGGTEYVNYEVADMLEKDRIAFTRSRSRRCNDNALAESKNGNVVRRQFSYAYVPADWAKQFNAFCINRLNPFLNFHCPCLFGTKVPDSNKPGRTRLVHRYKDVMTPLEKLVSLLDVNRFLRDDITLEGLLEQARPC</sequence>
<gene>
    <name evidence="1" type="ORF">WN985_29805</name>
</gene>
<organism evidence="1 2">
    <name type="scientific">Burkholderia pyrrocinia</name>
    <name type="common">Pseudomonas pyrrocinia</name>
    <dbReference type="NCBI Taxonomy" id="60550"/>
    <lineage>
        <taxon>Bacteria</taxon>
        <taxon>Pseudomonadati</taxon>
        <taxon>Pseudomonadota</taxon>
        <taxon>Betaproteobacteria</taxon>
        <taxon>Burkholderiales</taxon>
        <taxon>Burkholderiaceae</taxon>
        <taxon>Burkholderia</taxon>
        <taxon>Burkholderia cepacia complex</taxon>
    </lineage>
</organism>
<name>A0ABZ3BP95_BURPY</name>
<accession>A0ABZ3BP95</accession>
<dbReference type="InterPro" id="IPR036397">
    <property type="entry name" value="RNaseH_sf"/>
</dbReference>
<proteinExistence type="predicted"/>
<evidence type="ECO:0008006" key="3">
    <source>
        <dbReference type="Google" id="ProtNLM"/>
    </source>
</evidence>
<evidence type="ECO:0000313" key="2">
    <source>
        <dbReference type="Proteomes" id="UP001484179"/>
    </source>
</evidence>
<keyword evidence="2" id="KW-1185">Reference proteome</keyword>
<evidence type="ECO:0000313" key="1">
    <source>
        <dbReference type="EMBL" id="WZW56694.1"/>
    </source>
</evidence>
<dbReference type="Proteomes" id="UP001484179">
    <property type="component" value="Chromosome 2"/>
</dbReference>
<dbReference type="InterPro" id="IPR012337">
    <property type="entry name" value="RNaseH-like_sf"/>
</dbReference>